<protein>
    <submittedName>
        <fullName evidence="2">Uncharacterized protein</fullName>
    </submittedName>
</protein>
<name>A0A3Q9NSP4_BREAU</name>
<evidence type="ECO:0000256" key="1">
    <source>
        <dbReference type="SAM" id="Phobius"/>
    </source>
</evidence>
<dbReference type="EMBL" id="CP025330">
    <property type="protein sequence ID" value="AZT94121.1"/>
    <property type="molecule type" value="Genomic_DNA"/>
</dbReference>
<feature type="transmembrane region" description="Helical" evidence="1">
    <location>
        <begin position="126"/>
        <end position="148"/>
    </location>
</feature>
<feature type="transmembrane region" description="Helical" evidence="1">
    <location>
        <begin position="63"/>
        <end position="81"/>
    </location>
</feature>
<proteinExistence type="predicted"/>
<feature type="transmembrane region" description="Helical" evidence="1">
    <location>
        <begin position="39"/>
        <end position="57"/>
    </location>
</feature>
<organism evidence="2 3">
    <name type="scientific">Brevibacterium aurantiacum</name>
    <dbReference type="NCBI Taxonomy" id="273384"/>
    <lineage>
        <taxon>Bacteria</taxon>
        <taxon>Bacillati</taxon>
        <taxon>Actinomycetota</taxon>
        <taxon>Actinomycetes</taxon>
        <taxon>Micrococcales</taxon>
        <taxon>Brevibacteriaceae</taxon>
        <taxon>Brevibacterium</taxon>
    </lineage>
</organism>
<dbReference type="Proteomes" id="UP000283000">
    <property type="component" value="Chromosome"/>
</dbReference>
<reference evidence="2 3" key="1">
    <citation type="submission" date="2017-12" db="EMBL/GenBank/DDBJ databases">
        <authorList>
            <person name="Levesque S."/>
        </authorList>
    </citation>
    <scope>NUCLEOTIDE SEQUENCE [LARGE SCALE GENOMIC DNA]</scope>
    <source>
        <strain evidence="2 3">SMQ-1417</strain>
    </source>
</reference>
<keyword evidence="1" id="KW-1133">Transmembrane helix</keyword>
<feature type="transmembrane region" description="Helical" evidence="1">
    <location>
        <begin position="93"/>
        <end position="114"/>
    </location>
</feature>
<evidence type="ECO:0000313" key="2">
    <source>
        <dbReference type="EMBL" id="AZT94121.1"/>
    </source>
</evidence>
<keyword evidence="1" id="KW-0472">Membrane</keyword>
<gene>
    <name evidence="2" type="ORF">CXR23_13975</name>
</gene>
<sequence length="172" mass="18550">MDAPGAVSMSSGDQNPWWQAQALALAAEAQRRERRQGTTLIIVSSVFVAASLLCMFIGALRLIGLVCLVFFGACLFGGILMRRDPNSRTTFVLTLWVGLLMGLGMGLLLIFTLISAVTYGVSGNQIAVLIVAATGFLFFGVGAVVAMVKAGRTRRKARDQWQARRPQGRTTR</sequence>
<keyword evidence="1" id="KW-0812">Transmembrane</keyword>
<reference evidence="2 3" key="2">
    <citation type="submission" date="2019-01" db="EMBL/GenBank/DDBJ databases">
        <title>Comparative genomic analysis of Brevibacterium aurantiacum sheds light on its evolution and its adaptation to smear-ripened cheeses.</title>
        <authorList>
            <person name="Moineau S."/>
        </authorList>
    </citation>
    <scope>NUCLEOTIDE SEQUENCE [LARGE SCALE GENOMIC DNA]</scope>
    <source>
        <strain evidence="2 3">SMQ-1417</strain>
    </source>
</reference>
<dbReference type="AlphaFoldDB" id="A0A3Q9NSP4"/>
<accession>A0A3Q9NSP4</accession>
<evidence type="ECO:0000313" key="3">
    <source>
        <dbReference type="Proteomes" id="UP000283000"/>
    </source>
</evidence>